<accession>A0A4R1RKW7</accession>
<feature type="active site" description="Nucleophile" evidence="4 5">
    <location>
        <position position="58"/>
    </location>
</feature>
<dbReference type="GO" id="GO:0031119">
    <property type="term" value="P:tRNA pseudouridine synthesis"/>
    <property type="evidence" value="ECO:0007669"/>
    <property type="project" value="UniProtKB-UniRule"/>
</dbReference>
<comment type="subunit">
    <text evidence="4">Homodimer.</text>
</comment>
<comment type="similarity">
    <text evidence="1 4 7">Belongs to the tRNA pseudouridine synthase TruA family.</text>
</comment>
<name>A0A4R1RKW7_HYDET</name>
<comment type="function">
    <text evidence="4">Formation of pseudouridine at positions 38, 39 and 40 in the anticodon stem and loop of transfer RNAs.</text>
</comment>
<dbReference type="CDD" id="cd02570">
    <property type="entry name" value="PseudoU_synth_EcTruA"/>
    <property type="match status" value="1"/>
</dbReference>
<dbReference type="PIRSF" id="PIRSF001430">
    <property type="entry name" value="tRNA_psdUrid_synth"/>
    <property type="match status" value="1"/>
</dbReference>
<dbReference type="PANTHER" id="PTHR11142">
    <property type="entry name" value="PSEUDOURIDYLATE SYNTHASE"/>
    <property type="match status" value="1"/>
</dbReference>
<dbReference type="Gene3D" id="3.30.70.580">
    <property type="entry name" value="Pseudouridine synthase I, catalytic domain, N-terminal subdomain"/>
    <property type="match status" value="1"/>
</dbReference>
<dbReference type="GO" id="GO:0160147">
    <property type="term" value="F:tRNA pseudouridine(38-40) synthase activity"/>
    <property type="evidence" value="ECO:0007669"/>
    <property type="project" value="UniProtKB-EC"/>
</dbReference>
<dbReference type="SUPFAM" id="SSF55120">
    <property type="entry name" value="Pseudouridine synthase"/>
    <property type="match status" value="1"/>
</dbReference>
<keyword evidence="10" id="KW-1185">Reference proteome</keyword>
<comment type="caution">
    <text evidence="9">The sequence shown here is derived from an EMBL/GenBank/DDBJ whole genome shotgun (WGS) entry which is preliminary data.</text>
</comment>
<dbReference type="InterPro" id="IPR001406">
    <property type="entry name" value="PsdUridine_synth_TruA"/>
</dbReference>
<evidence type="ECO:0000256" key="6">
    <source>
        <dbReference type="PIRSR" id="PIRSR001430-2"/>
    </source>
</evidence>
<feature type="domain" description="Pseudouridine synthase I TruA alpha/beta" evidence="8">
    <location>
        <begin position="13"/>
        <end position="109"/>
    </location>
</feature>
<feature type="binding site" evidence="4 6">
    <location>
        <position position="116"/>
    </location>
    <ligand>
        <name>substrate</name>
    </ligand>
</feature>
<dbReference type="PANTHER" id="PTHR11142:SF0">
    <property type="entry name" value="TRNA PSEUDOURIDINE SYNTHASE-LIKE 1"/>
    <property type="match status" value="1"/>
</dbReference>
<comment type="catalytic activity">
    <reaction evidence="4 7">
        <text>uridine(38/39/40) in tRNA = pseudouridine(38/39/40) in tRNA</text>
        <dbReference type="Rhea" id="RHEA:22376"/>
        <dbReference type="Rhea" id="RHEA-COMP:10085"/>
        <dbReference type="Rhea" id="RHEA-COMP:10087"/>
        <dbReference type="ChEBI" id="CHEBI:65314"/>
        <dbReference type="ChEBI" id="CHEBI:65315"/>
        <dbReference type="EC" id="5.4.99.12"/>
    </reaction>
</comment>
<comment type="caution">
    <text evidence="4">Lacks conserved residue(s) required for the propagation of feature annotation.</text>
</comment>
<dbReference type="EC" id="5.4.99.12" evidence="4"/>
<dbReference type="EMBL" id="SLUN01000015">
    <property type="protein sequence ID" value="TCL66490.1"/>
    <property type="molecule type" value="Genomic_DNA"/>
</dbReference>
<proteinExistence type="inferred from homology"/>
<evidence type="ECO:0000256" key="1">
    <source>
        <dbReference type="ARBA" id="ARBA00009375"/>
    </source>
</evidence>
<dbReference type="AlphaFoldDB" id="A0A4R1RKW7"/>
<evidence type="ECO:0000256" key="3">
    <source>
        <dbReference type="ARBA" id="ARBA00023235"/>
    </source>
</evidence>
<dbReference type="FunFam" id="3.30.70.580:FF:000001">
    <property type="entry name" value="tRNA pseudouridine synthase A"/>
    <property type="match status" value="1"/>
</dbReference>
<evidence type="ECO:0000259" key="8">
    <source>
        <dbReference type="Pfam" id="PF01416"/>
    </source>
</evidence>
<dbReference type="HAMAP" id="MF_00171">
    <property type="entry name" value="TruA"/>
    <property type="match status" value="1"/>
</dbReference>
<dbReference type="GO" id="GO:0003723">
    <property type="term" value="F:RNA binding"/>
    <property type="evidence" value="ECO:0007669"/>
    <property type="project" value="InterPro"/>
</dbReference>
<reference evidence="9 10" key="1">
    <citation type="submission" date="2019-03" db="EMBL/GenBank/DDBJ databases">
        <title>Genomic Encyclopedia of Type Strains, Phase IV (KMG-IV): sequencing the most valuable type-strain genomes for metagenomic binning, comparative biology and taxonomic classification.</title>
        <authorList>
            <person name="Goeker M."/>
        </authorList>
    </citation>
    <scope>NUCLEOTIDE SEQUENCE [LARGE SCALE GENOMIC DNA]</scope>
    <source>
        <strain evidence="9 10">LX-B</strain>
    </source>
</reference>
<sequence length="250" mass="27642">MMDSRKRNLRMTVAYDGSAYAGFQRQAGHLPTIQGVLEERIQRITGEHATITGAGRTDAGVHARGQVVNFFCASALPEAVLQKALNSLLPRDMAILSVEEAAPDFHARFHAKHKTYSYRIYTGPVRPVFERNFVYFHKYRLDYAAMAEAAGLLVGTKDFRSFQAAGSAVVQTVRTVNSCLLTQDGPEIRLAINADGFLYHMVRNIVGTLLLVGNGRMSREEFEQLILAKDRQKAGPTAPACGLCLEAVFY</sequence>
<dbReference type="RefSeq" id="WP_243662923.1">
    <property type="nucleotide sequence ID" value="NZ_SLUN01000015.1"/>
</dbReference>
<evidence type="ECO:0000256" key="5">
    <source>
        <dbReference type="PIRSR" id="PIRSR001430-1"/>
    </source>
</evidence>
<dbReference type="InterPro" id="IPR020094">
    <property type="entry name" value="TruA/RsuA/RluB/E/F_N"/>
</dbReference>
<evidence type="ECO:0000256" key="7">
    <source>
        <dbReference type="RuleBase" id="RU003792"/>
    </source>
</evidence>
<dbReference type="InterPro" id="IPR020097">
    <property type="entry name" value="PsdUridine_synth_TruA_a/b_dom"/>
</dbReference>
<dbReference type="InterPro" id="IPR020103">
    <property type="entry name" value="PsdUridine_synth_cat_dom_sf"/>
</dbReference>
<dbReference type="InterPro" id="IPR020095">
    <property type="entry name" value="PsdUridine_synth_TruA_C"/>
</dbReference>
<dbReference type="Proteomes" id="UP000295008">
    <property type="component" value="Unassembled WGS sequence"/>
</dbReference>
<dbReference type="Pfam" id="PF01416">
    <property type="entry name" value="PseudoU_synth_1"/>
    <property type="match status" value="2"/>
</dbReference>
<keyword evidence="2 4" id="KW-0819">tRNA processing</keyword>
<dbReference type="NCBIfam" id="TIGR00071">
    <property type="entry name" value="hisT_truA"/>
    <property type="match status" value="1"/>
</dbReference>
<protein>
    <recommendedName>
        <fullName evidence="4">tRNA pseudouridine synthase A</fullName>
        <ecNumber evidence="4">5.4.99.12</ecNumber>
    </recommendedName>
    <alternativeName>
        <fullName evidence="4">tRNA pseudouridine(38-40) synthase</fullName>
    </alternativeName>
    <alternativeName>
        <fullName evidence="4">tRNA pseudouridylate synthase I</fullName>
    </alternativeName>
    <alternativeName>
        <fullName evidence="4">tRNA-uridine isomerase I</fullName>
    </alternativeName>
</protein>
<evidence type="ECO:0000313" key="9">
    <source>
        <dbReference type="EMBL" id="TCL66490.1"/>
    </source>
</evidence>
<feature type="domain" description="Pseudouridine synthase I TruA alpha/beta" evidence="8">
    <location>
        <begin position="149"/>
        <end position="250"/>
    </location>
</feature>
<evidence type="ECO:0000256" key="4">
    <source>
        <dbReference type="HAMAP-Rule" id="MF_00171"/>
    </source>
</evidence>
<keyword evidence="3 4" id="KW-0413">Isomerase</keyword>
<organism evidence="9 10">
    <name type="scientific">Hydrogenispora ethanolica</name>
    <dbReference type="NCBI Taxonomy" id="1082276"/>
    <lineage>
        <taxon>Bacteria</taxon>
        <taxon>Bacillati</taxon>
        <taxon>Bacillota</taxon>
        <taxon>Hydrogenispora</taxon>
    </lineage>
</organism>
<gene>
    <name evidence="4" type="primary">truA</name>
    <name evidence="9" type="ORF">EDC14_101533</name>
</gene>
<dbReference type="Gene3D" id="3.30.70.660">
    <property type="entry name" value="Pseudouridine synthase I, catalytic domain, C-terminal subdomain"/>
    <property type="match status" value="1"/>
</dbReference>
<evidence type="ECO:0000256" key="2">
    <source>
        <dbReference type="ARBA" id="ARBA00022694"/>
    </source>
</evidence>
<evidence type="ECO:0000313" key="10">
    <source>
        <dbReference type="Proteomes" id="UP000295008"/>
    </source>
</evidence>